<feature type="transmembrane region" description="Helical" evidence="6">
    <location>
        <begin position="375"/>
        <end position="394"/>
    </location>
</feature>
<feature type="transmembrane region" description="Helical" evidence="6">
    <location>
        <begin position="193"/>
        <end position="210"/>
    </location>
</feature>
<feature type="transmembrane region" description="Helical" evidence="6">
    <location>
        <begin position="150"/>
        <end position="173"/>
    </location>
</feature>
<dbReference type="Proteomes" id="UP000461409">
    <property type="component" value="Unassembled WGS sequence"/>
</dbReference>
<evidence type="ECO:0000256" key="5">
    <source>
        <dbReference type="ARBA" id="ARBA00023136"/>
    </source>
</evidence>
<evidence type="ECO:0000256" key="4">
    <source>
        <dbReference type="ARBA" id="ARBA00022989"/>
    </source>
</evidence>
<evidence type="ECO:0000256" key="6">
    <source>
        <dbReference type="SAM" id="Phobius"/>
    </source>
</evidence>
<sequence length="433" mass="45168">MTADRKPPRVIGLPGAVLLNLNGVVGAGIFALPALLYAGAGSYAPLAIFAFAALVAADLSIVAKISTKFNQSGGPQLYIEQAFGRFAGFLAGWCILGANLAARAANFHVMVSYLAAIFPIFDQPVIRMATILALIVLFTLLAISGTRRSIGALWVGTALKIGPILLLCVVGLAVNGLPGEFAPPQFSEIEATALLLAYAFSGGAVSSISAGETRNAQRTVLWSMYINIAIIAALYTLVQLAFVAIAPDAANVDRPLASAADTVFGPWGGVMIALAAIFSIGSGQLTYFVAMPRLIYAMGRRGLLPAKCASLSRFETPWFAISVYGLVAAALAISGTFQTLANMLVAAESLVSLGVFATFIAMWRRSTGGIAKELGFGWGVITVIAGAFTLWMMAQLPLNAALPTLGMLLVGGAVFLIAHRNGRDIEAVEVRPA</sequence>
<dbReference type="Gene3D" id="1.20.1740.10">
    <property type="entry name" value="Amino acid/polyamine transporter I"/>
    <property type="match status" value="1"/>
</dbReference>
<keyword evidence="8" id="KW-1185">Reference proteome</keyword>
<feature type="transmembrane region" description="Helical" evidence="6">
    <location>
        <begin position="267"/>
        <end position="296"/>
    </location>
</feature>
<dbReference type="EMBL" id="WUBR01000003">
    <property type="protein sequence ID" value="MWV28831.1"/>
    <property type="molecule type" value="Genomic_DNA"/>
</dbReference>
<evidence type="ECO:0000256" key="3">
    <source>
        <dbReference type="ARBA" id="ARBA00022692"/>
    </source>
</evidence>
<keyword evidence="3 6" id="KW-0812">Transmembrane</keyword>
<feature type="transmembrane region" description="Helical" evidence="6">
    <location>
        <begin position="43"/>
        <end position="65"/>
    </location>
</feature>
<reference evidence="7 8" key="1">
    <citation type="submission" date="2019-12" db="EMBL/GenBank/DDBJ databases">
        <authorList>
            <person name="Lee S.D."/>
        </authorList>
    </citation>
    <scope>NUCLEOTIDE SEQUENCE [LARGE SCALE GENOMIC DNA]</scope>
    <source>
        <strain evidence="7 8">GH3-10</strain>
    </source>
</reference>
<proteinExistence type="predicted"/>
<dbReference type="PANTHER" id="PTHR42770">
    <property type="entry name" value="AMINO ACID TRANSPORTER-RELATED"/>
    <property type="match status" value="1"/>
</dbReference>
<keyword evidence="2" id="KW-1003">Cell membrane</keyword>
<dbReference type="InterPro" id="IPR050367">
    <property type="entry name" value="APC_superfamily"/>
</dbReference>
<evidence type="ECO:0000313" key="8">
    <source>
        <dbReference type="Proteomes" id="UP000461409"/>
    </source>
</evidence>
<dbReference type="AlphaFoldDB" id="A0A844XE46"/>
<feature type="transmembrane region" description="Helical" evidence="6">
    <location>
        <begin position="222"/>
        <end position="247"/>
    </location>
</feature>
<name>A0A844XE46_9SPHN</name>
<feature type="transmembrane region" description="Helical" evidence="6">
    <location>
        <begin position="317"/>
        <end position="337"/>
    </location>
</feature>
<dbReference type="Pfam" id="PF13520">
    <property type="entry name" value="AA_permease_2"/>
    <property type="match status" value="1"/>
</dbReference>
<dbReference type="RefSeq" id="WP_160486486.1">
    <property type="nucleotide sequence ID" value="NZ_WUBR01000003.1"/>
</dbReference>
<dbReference type="GO" id="GO:0022857">
    <property type="term" value="F:transmembrane transporter activity"/>
    <property type="evidence" value="ECO:0007669"/>
    <property type="project" value="InterPro"/>
</dbReference>
<dbReference type="InterPro" id="IPR002293">
    <property type="entry name" value="AA/rel_permease1"/>
</dbReference>
<gene>
    <name evidence="7" type="ORF">GRF63_13025</name>
</gene>
<comment type="subcellular location">
    <subcellularLocation>
        <location evidence="1">Cell membrane</location>
        <topology evidence="1">Multi-pass membrane protein</topology>
    </subcellularLocation>
</comment>
<feature type="transmembrane region" description="Helical" evidence="6">
    <location>
        <begin position="343"/>
        <end position="363"/>
    </location>
</feature>
<dbReference type="PANTHER" id="PTHR42770:SF7">
    <property type="entry name" value="MEMBRANE PROTEIN"/>
    <property type="match status" value="1"/>
</dbReference>
<dbReference type="PIRSF" id="PIRSF006060">
    <property type="entry name" value="AA_transporter"/>
    <property type="match status" value="1"/>
</dbReference>
<dbReference type="GO" id="GO:0005886">
    <property type="term" value="C:plasma membrane"/>
    <property type="evidence" value="ECO:0007669"/>
    <property type="project" value="UniProtKB-SubCell"/>
</dbReference>
<organism evidence="7 8">
    <name type="scientific">Aurantiacibacter rhizosphaerae</name>
    <dbReference type="NCBI Taxonomy" id="2691582"/>
    <lineage>
        <taxon>Bacteria</taxon>
        <taxon>Pseudomonadati</taxon>
        <taxon>Pseudomonadota</taxon>
        <taxon>Alphaproteobacteria</taxon>
        <taxon>Sphingomonadales</taxon>
        <taxon>Erythrobacteraceae</taxon>
        <taxon>Aurantiacibacter</taxon>
    </lineage>
</organism>
<evidence type="ECO:0000256" key="1">
    <source>
        <dbReference type="ARBA" id="ARBA00004651"/>
    </source>
</evidence>
<evidence type="ECO:0000256" key="2">
    <source>
        <dbReference type="ARBA" id="ARBA00022475"/>
    </source>
</evidence>
<comment type="caution">
    <text evidence="7">The sequence shown here is derived from an EMBL/GenBank/DDBJ whole genome shotgun (WGS) entry which is preliminary data.</text>
</comment>
<feature type="transmembrane region" description="Helical" evidence="6">
    <location>
        <begin position="400"/>
        <end position="418"/>
    </location>
</feature>
<keyword evidence="4 6" id="KW-1133">Transmembrane helix</keyword>
<feature type="transmembrane region" description="Helical" evidence="6">
    <location>
        <begin position="86"/>
        <end position="105"/>
    </location>
</feature>
<evidence type="ECO:0000313" key="7">
    <source>
        <dbReference type="EMBL" id="MWV28831.1"/>
    </source>
</evidence>
<feature type="transmembrane region" description="Helical" evidence="6">
    <location>
        <begin position="12"/>
        <end position="37"/>
    </location>
</feature>
<keyword evidence="5 6" id="KW-0472">Membrane</keyword>
<feature type="transmembrane region" description="Helical" evidence="6">
    <location>
        <begin position="125"/>
        <end position="143"/>
    </location>
</feature>
<protein>
    <submittedName>
        <fullName evidence="7">Amino acid permease</fullName>
    </submittedName>
</protein>
<accession>A0A844XE46</accession>
<reference evidence="7 8" key="2">
    <citation type="submission" date="2020-02" db="EMBL/GenBank/DDBJ databases">
        <title>Erythrobacter dongmakensis sp. nov., isolated from a tidal mudflat.</title>
        <authorList>
            <person name="Kim I.S."/>
        </authorList>
    </citation>
    <scope>NUCLEOTIDE SEQUENCE [LARGE SCALE GENOMIC DNA]</scope>
    <source>
        <strain evidence="7 8">GH3-10</strain>
    </source>
</reference>